<dbReference type="Proteomes" id="UP000486351">
    <property type="component" value="Unassembled WGS sequence"/>
</dbReference>
<dbReference type="SUPFAM" id="SSF53098">
    <property type="entry name" value="Ribonuclease H-like"/>
    <property type="match status" value="1"/>
</dbReference>
<reference evidence="1 2" key="1">
    <citation type="submission" date="2018-09" db="EMBL/GenBank/DDBJ databases">
        <title>Genomic investigation of the strawberry pathogen Phytophthora fragariae indicates pathogenicity is determined by transcriptional variation in three key races.</title>
        <authorList>
            <person name="Adams T.M."/>
            <person name="Armitage A.D."/>
            <person name="Sobczyk M.K."/>
            <person name="Bates H.J."/>
            <person name="Dunwell J.M."/>
            <person name="Nellist C.F."/>
            <person name="Harrison R.J."/>
        </authorList>
    </citation>
    <scope>NUCLEOTIDE SEQUENCE [LARGE SCALE GENOMIC DNA]</scope>
    <source>
        <strain evidence="1 2">NOV-77</strain>
    </source>
</reference>
<comment type="caution">
    <text evidence="1">The sequence shown here is derived from an EMBL/GenBank/DDBJ whole genome shotgun (WGS) entry which is preliminary data.</text>
</comment>
<dbReference type="AlphaFoldDB" id="A0A6G0RF33"/>
<name>A0A6G0RF33_9STRA</name>
<dbReference type="PANTHER" id="PTHR40866">
    <property type="entry name" value="BED-TYPE DOMAIN-CONTAINING PROTEIN"/>
    <property type="match status" value="1"/>
</dbReference>
<accession>A0A6G0RF33</accession>
<evidence type="ECO:0000313" key="1">
    <source>
        <dbReference type="EMBL" id="KAE9332058.1"/>
    </source>
</evidence>
<proteinExistence type="predicted"/>
<dbReference type="EMBL" id="QXFY01000968">
    <property type="protein sequence ID" value="KAE9332058.1"/>
    <property type="molecule type" value="Genomic_DNA"/>
</dbReference>
<sequence>MILPSRIIYQAWFKPDVADQRYHHCICGKVYQQDVTISGYSNLLQRLKAAHKGYEALTNANGTLQPAITEFLQLDKSALLNKWATWIVMKALPLSFCEDPHTRACTKLPRVSRHTLKVHMFAIMKNVEAFIRANLPHAFGLVFDGWTTSGVRYVGLFAVFPPTDAIPAGRVLLAFPPLEDESDLGAQSLSNFLADTLSEFDRPWSCVLFVVGDNCSVNQYLGDRGGIPFSGCASHRYNLAVQLFLEDDSDLVNKAKKLMLKLSTEKGRACLDSWTGVHPKIKNETRWSSTMKMLKRCDDLIPALSQISTKNDVKCGVDKWML</sequence>
<organism evidence="1 2">
    <name type="scientific">Phytophthora fragariae</name>
    <dbReference type="NCBI Taxonomy" id="53985"/>
    <lineage>
        <taxon>Eukaryota</taxon>
        <taxon>Sar</taxon>
        <taxon>Stramenopiles</taxon>
        <taxon>Oomycota</taxon>
        <taxon>Peronosporomycetes</taxon>
        <taxon>Peronosporales</taxon>
        <taxon>Peronosporaceae</taxon>
        <taxon>Phytophthora</taxon>
    </lineage>
</organism>
<protein>
    <submittedName>
        <fullName evidence="1">Uncharacterized protein</fullName>
    </submittedName>
</protein>
<gene>
    <name evidence="1" type="ORF">PF008_g15126</name>
</gene>
<dbReference type="InterPro" id="IPR012337">
    <property type="entry name" value="RNaseH-like_sf"/>
</dbReference>
<dbReference type="PANTHER" id="PTHR40866:SF1">
    <property type="entry name" value="BED-TYPE DOMAIN-CONTAINING PROTEIN"/>
    <property type="match status" value="1"/>
</dbReference>
<evidence type="ECO:0000313" key="2">
    <source>
        <dbReference type="Proteomes" id="UP000486351"/>
    </source>
</evidence>